<reference evidence="1 2" key="1">
    <citation type="submission" date="2018-06" db="EMBL/GenBank/DDBJ databases">
        <authorList>
            <consortium name="Pathogen Informatics"/>
            <person name="Doyle S."/>
        </authorList>
    </citation>
    <scope>NUCLEOTIDE SEQUENCE [LARGE SCALE GENOMIC DNA]</scope>
    <source>
        <strain evidence="1 2">NCTC1542</strain>
    </source>
</reference>
<sequence>MTTNRSHKELVRAAVDVTGRNYAEMARLAKQFDTTLEQNPRLSANGLGLSRDPRTTLAQQRADFERHRRELRAGFVSVVRVLLWLQSSIGMIKTPTHSSYYLKHVAEKSLQHYVTNGEFIAAALMADYPMKDRGGLNPLFGVRKRDVDAAVAELERLGRPPI</sequence>
<evidence type="ECO:0000313" key="2">
    <source>
        <dbReference type="Proteomes" id="UP000255389"/>
    </source>
</evidence>
<protein>
    <submittedName>
        <fullName evidence="1">Uncharacterized protein</fullName>
    </submittedName>
</protein>
<accession>A0A378WEW8</accession>
<dbReference type="AlphaFoldDB" id="A0A378WEW8"/>
<proteinExistence type="predicted"/>
<organism evidence="1 2">
    <name type="scientific">Mycolicibacterium fortuitum</name>
    <name type="common">Mycobacterium fortuitum</name>
    <dbReference type="NCBI Taxonomy" id="1766"/>
    <lineage>
        <taxon>Bacteria</taxon>
        <taxon>Bacillati</taxon>
        <taxon>Actinomycetota</taxon>
        <taxon>Actinomycetes</taxon>
        <taxon>Mycobacteriales</taxon>
        <taxon>Mycobacteriaceae</taxon>
        <taxon>Mycolicibacterium</taxon>
    </lineage>
</organism>
<dbReference type="Proteomes" id="UP000255389">
    <property type="component" value="Unassembled WGS sequence"/>
</dbReference>
<gene>
    <name evidence="1" type="ORF">NCTC1542_06814</name>
</gene>
<dbReference type="EMBL" id="UGQY01000006">
    <property type="protein sequence ID" value="SUA31460.1"/>
    <property type="molecule type" value="Genomic_DNA"/>
</dbReference>
<name>A0A378WEW8_MYCFO</name>
<evidence type="ECO:0000313" key="1">
    <source>
        <dbReference type="EMBL" id="SUA31460.1"/>
    </source>
</evidence>